<evidence type="ECO:0000313" key="2">
    <source>
        <dbReference type="EMBL" id="UOQ43993.1"/>
    </source>
</evidence>
<keyword evidence="1" id="KW-0812">Transmembrane</keyword>
<evidence type="ECO:0000256" key="1">
    <source>
        <dbReference type="SAM" id="Phobius"/>
    </source>
</evidence>
<keyword evidence="1" id="KW-0472">Membrane</keyword>
<feature type="transmembrane region" description="Helical" evidence="1">
    <location>
        <begin position="77"/>
        <end position="94"/>
    </location>
</feature>
<sequence length="127" mass="15482">MYLFEIEKWAWIKAGVVLVVFFSLFFILTWSIKKKVGIKGKTKYMTDHHKTLTVFIGILFLVLVFLNEFIFRSSFLYYFWIGYVILILGLQAYMEWKYHENRRAYFLPLSQLLYSALFLLLIQWIYY</sequence>
<dbReference type="Pfam" id="PF13789">
    <property type="entry name" value="DUF4181"/>
    <property type="match status" value="1"/>
</dbReference>
<feature type="transmembrane region" description="Helical" evidence="1">
    <location>
        <begin position="12"/>
        <end position="32"/>
    </location>
</feature>
<gene>
    <name evidence="2" type="ORF">MUN89_19320</name>
</gene>
<proteinExistence type="predicted"/>
<organism evidence="2 3">
    <name type="scientific">Halobacillus salinarum</name>
    <dbReference type="NCBI Taxonomy" id="2932257"/>
    <lineage>
        <taxon>Bacteria</taxon>
        <taxon>Bacillati</taxon>
        <taxon>Bacillota</taxon>
        <taxon>Bacilli</taxon>
        <taxon>Bacillales</taxon>
        <taxon>Bacillaceae</taxon>
        <taxon>Halobacillus</taxon>
    </lineage>
</organism>
<accession>A0ABY4EIW1</accession>
<keyword evidence="1" id="KW-1133">Transmembrane helix</keyword>
<name>A0ABY4EIW1_9BACI</name>
<keyword evidence="3" id="KW-1185">Reference proteome</keyword>
<protein>
    <submittedName>
        <fullName evidence="2">DUF4181 domain-containing protein</fullName>
    </submittedName>
</protein>
<feature type="transmembrane region" description="Helical" evidence="1">
    <location>
        <begin position="52"/>
        <end position="71"/>
    </location>
</feature>
<reference evidence="2 3" key="1">
    <citation type="submission" date="2022-04" db="EMBL/GenBank/DDBJ databases">
        <title>Halobacillus sp. isolated from saltern.</title>
        <authorList>
            <person name="Won M."/>
            <person name="Lee C.-M."/>
            <person name="Woen H.-Y."/>
            <person name="Kwon S.-W."/>
        </authorList>
    </citation>
    <scope>NUCLEOTIDE SEQUENCE [LARGE SCALE GENOMIC DNA]</scope>
    <source>
        <strain evidence="2 3">SSBR10-3</strain>
    </source>
</reference>
<dbReference type="InterPro" id="IPR025441">
    <property type="entry name" value="DUF4181"/>
</dbReference>
<dbReference type="RefSeq" id="WP_244709595.1">
    <property type="nucleotide sequence ID" value="NZ_CP095073.1"/>
</dbReference>
<feature type="transmembrane region" description="Helical" evidence="1">
    <location>
        <begin position="106"/>
        <end position="126"/>
    </location>
</feature>
<dbReference type="EMBL" id="CP095073">
    <property type="protein sequence ID" value="UOQ43993.1"/>
    <property type="molecule type" value="Genomic_DNA"/>
</dbReference>
<evidence type="ECO:0000313" key="3">
    <source>
        <dbReference type="Proteomes" id="UP000831787"/>
    </source>
</evidence>
<dbReference type="Proteomes" id="UP000831787">
    <property type="component" value="Chromosome"/>
</dbReference>